<gene>
    <name evidence="1" type="ordered locus">Arcpr_1155</name>
</gene>
<dbReference type="HOGENOM" id="CLU_2839181_0_0_2"/>
<dbReference type="PaxDb" id="572546-Arcpr_1155"/>
<reference evidence="1 2" key="1">
    <citation type="journal article" date="2010" name="Stand. Genomic Sci.">
        <title>Complete genome sequence of Archaeoglobus profundus type strain (AV18).</title>
        <authorList>
            <person name="von Jan M."/>
            <person name="Lapidus A."/>
            <person name="Del Rio T.G."/>
            <person name="Copeland A."/>
            <person name="Tice H."/>
            <person name="Cheng J.F."/>
            <person name="Lucas S."/>
            <person name="Chen F."/>
            <person name="Nolan M."/>
            <person name="Goodwin L."/>
            <person name="Han C."/>
            <person name="Pitluck S."/>
            <person name="Liolios K."/>
            <person name="Ivanova N."/>
            <person name="Mavromatis K."/>
            <person name="Ovchinnikova G."/>
            <person name="Chertkov O."/>
            <person name="Pati A."/>
            <person name="Chen A."/>
            <person name="Palaniappan K."/>
            <person name="Land M."/>
            <person name="Hauser L."/>
            <person name="Chang Y.J."/>
            <person name="Jeffries C.D."/>
            <person name="Saunders E."/>
            <person name="Brettin T."/>
            <person name="Detter J.C."/>
            <person name="Chain P."/>
            <person name="Eichinger K."/>
            <person name="Huber H."/>
            <person name="Spring S."/>
            <person name="Rohde M."/>
            <person name="Goker M."/>
            <person name="Wirth R."/>
            <person name="Woyke T."/>
            <person name="Bristow J."/>
            <person name="Eisen J.A."/>
            <person name="Markowitz V."/>
            <person name="Hugenholtz P."/>
            <person name="Kyrpides N.C."/>
            <person name="Klenk H.P."/>
        </authorList>
    </citation>
    <scope>NUCLEOTIDE SEQUENCE [LARGE SCALE GENOMIC DNA]</scope>
    <source>
        <strain evidence="2">DSM 5631 / JCM 9629 / NBRC 100127 / Av18</strain>
    </source>
</reference>
<evidence type="ECO:0000313" key="2">
    <source>
        <dbReference type="Proteomes" id="UP000001901"/>
    </source>
</evidence>
<dbReference type="Proteomes" id="UP000001901">
    <property type="component" value="Chromosome"/>
</dbReference>
<dbReference type="RefSeq" id="WP_012940546.1">
    <property type="nucleotide sequence ID" value="NC_013741.1"/>
</dbReference>
<protein>
    <submittedName>
        <fullName evidence="1">Uncharacterized protein</fullName>
    </submittedName>
</protein>
<sequence length="65" mass="7362">MVNKLIVLGKEFEIPDMPEEDVKANLLSILKELDPEIADELKKTKYSVRVEGNVLVVYRLSAIFG</sequence>
<name>D2RDL6_ARCPA</name>
<dbReference type="AlphaFoldDB" id="D2RDL6"/>
<organism evidence="1 2">
    <name type="scientific">Archaeoglobus profundus (strain DSM 5631 / JCM 9629 / NBRC 100127 / Av18)</name>
    <dbReference type="NCBI Taxonomy" id="572546"/>
    <lineage>
        <taxon>Archaea</taxon>
        <taxon>Methanobacteriati</taxon>
        <taxon>Methanobacteriota</taxon>
        <taxon>Archaeoglobi</taxon>
        <taxon>Archaeoglobales</taxon>
        <taxon>Archaeoglobaceae</taxon>
        <taxon>Archaeoglobus</taxon>
    </lineage>
</organism>
<accession>D2RDL6</accession>
<dbReference type="EMBL" id="CP001857">
    <property type="protein sequence ID" value="ADB58210.1"/>
    <property type="molecule type" value="Genomic_DNA"/>
</dbReference>
<dbReference type="GeneID" id="8739837"/>
<evidence type="ECO:0000313" key="1">
    <source>
        <dbReference type="EMBL" id="ADB58210.1"/>
    </source>
</evidence>
<keyword evidence="2" id="KW-1185">Reference proteome</keyword>
<dbReference type="KEGG" id="apo:Arcpr_1155"/>
<proteinExistence type="predicted"/>
<dbReference type="STRING" id="572546.Arcpr_1155"/>